<keyword evidence="4 20" id="KW-0548">Nucleotidyltransferase</keyword>
<feature type="active site" description="Proton acceptor" evidence="15">
    <location>
        <position position="370"/>
    </location>
</feature>
<feature type="binding site" evidence="17">
    <location>
        <position position="375"/>
    </location>
    <ligand>
        <name>a divalent metal cation</name>
        <dbReference type="ChEBI" id="CHEBI:60240"/>
        <label>1</label>
        <note>catalytic</note>
    </ligand>
</feature>
<feature type="binding site" evidence="16">
    <location>
        <position position="271"/>
    </location>
    <ligand>
        <name>substrate</name>
    </ligand>
</feature>
<dbReference type="PANTHER" id="PTHR30231:SF41">
    <property type="entry name" value="DNA POLYMERASE III SUBUNIT EPSILON"/>
    <property type="match status" value="1"/>
</dbReference>
<dbReference type="CDD" id="cd06131">
    <property type="entry name" value="DNA_pol_III_epsilon_Ecoli_like"/>
    <property type="match status" value="1"/>
</dbReference>
<dbReference type="NCBIfam" id="TIGR01406">
    <property type="entry name" value="dnaQ_proteo"/>
    <property type="match status" value="1"/>
</dbReference>
<dbReference type="InterPro" id="IPR013520">
    <property type="entry name" value="Ribonucl_H"/>
</dbReference>
<dbReference type="OrthoDB" id="9804290at2"/>
<dbReference type="InterPro" id="IPR022892">
    <property type="entry name" value="RNaseHI"/>
</dbReference>
<keyword evidence="14" id="KW-0255">Endonuclease</keyword>
<keyword evidence="12 17" id="KW-0464">Manganese</keyword>
<organism evidence="20 21">
    <name type="scientific">Moraxella cuniculi</name>
    <dbReference type="NCBI Taxonomy" id="34061"/>
    <lineage>
        <taxon>Bacteria</taxon>
        <taxon>Pseudomonadati</taxon>
        <taxon>Pseudomonadota</taxon>
        <taxon>Gammaproteobacteria</taxon>
        <taxon>Moraxellales</taxon>
        <taxon>Moraxellaceae</taxon>
        <taxon>Moraxella</taxon>
    </lineage>
</organism>
<dbReference type="CDD" id="cd09278">
    <property type="entry name" value="RNase_HI_prokaryote_like"/>
    <property type="match status" value="1"/>
</dbReference>
<dbReference type="NCBIfam" id="NF004316">
    <property type="entry name" value="PRK05711.1"/>
    <property type="match status" value="1"/>
</dbReference>
<comment type="catalytic activity">
    <reaction evidence="14">
        <text>Endonucleolytic cleavage to 5'-phosphomonoester.</text>
        <dbReference type="EC" id="3.1.26.4"/>
    </reaction>
</comment>
<dbReference type="GO" id="GO:0003887">
    <property type="term" value="F:DNA-directed DNA polymerase activity"/>
    <property type="evidence" value="ECO:0007669"/>
    <property type="project" value="UniProtKB-KW"/>
</dbReference>
<comment type="cofactor">
    <cofactor evidence="14">
        <name>Mg(2+)</name>
        <dbReference type="ChEBI" id="CHEBI:18420"/>
    </cofactor>
    <text evidence="14">Binds 1 Mg(2+) ion per subunit. May bind a second metal ion at a regulatory site, or after substrate binding.</text>
</comment>
<evidence type="ECO:0000256" key="18">
    <source>
        <dbReference type="SAM" id="MobiDB-lite"/>
    </source>
</evidence>
<dbReference type="Pfam" id="PF00929">
    <property type="entry name" value="RNase_T"/>
    <property type="match status" value="1"/>
</dbReference>
<protein>
    <recommendedName>
        <fullName evidence="14">Ribonuclease H</fullName>
        <shortName evidence="14">RNase H</shortName>
        <ecNumber evidence="14">3.1.26.4</ecNumber>
    </recommendedName>
</protein>
<comment type="catalytic activity">
    <reaction evidence="13">
        <text>DNA(n) + a 2'-deoxyribonucleoside 5'-triphosphate = DNA(n+1) + diphosphate</text>
        <dbReference type="Rhea" id="RHEA:22508"/>
        <dbReference type="Rhea" id="RHEA-COMP:17339"/>
        <dbReference type="Rhea" id="RHEA-COMP:17340"/>
        <dbReference type="ChEBI" id="CHEBI:33019"/>
        <dbReference type="ChEBI" id="CHEBI:61560"/>
        <dbReference type="ChEBI" id="CHEBI:173112"/>
        <dbReference type="EC" id="2.7.7.7"/>
    </reaction>
</comment>
<comment type="function">
    <text evidence="14">Endonuclease that specifically degrades the RNA of RNA-DNA hybrids.</text>
</comment>
<comment type="similarity">
    <text evidence="14">Belongs to the RNase H family.</text>
</comment>
<dbReference type="EC" id="3.1.26.4" evidence="14"/>
<dbReference type="NCBIfam" id="TIGR00573">
    <property type="entry name" value="dnaq"/>
    <property type="match status" value="1"/>
</dbReference>
<keyword evidence="11" id="KW-0239">DNA-directed DNA polymerase</keyword>
<dbReference type="AlphaFoldDB" id="A0A3S4QQD9"/>
<dbReference type="InterPro" id="IPR002156">
    <property type="entry name" value="RNaseH_domain"/>
</dbReference>
<dbReference type="GO" id="GO:0004523">
    <property type="term" value="F:RNA-DNA hybrid ribonuclease activity"/>
    <property type="evidence" value="ECO:0007669"/>
    <property type="project" value="UniProtKB-UniRule"/>
</dbReference>
<evidence type="ECO:0000256" key="5">
    <source>
        <dbReference type="ARBA" id="ARBA00022705"/>
    </source>
</evidence>
<comment type="subunit">
    <text evidence="2 14">Monomer.</text>
</comment>
<evidence type="ECO:0000256" key="8">
    <source>
        <dbReference type="ARBA" id="ARBA00022801"/>
    </source>
</evidence>
<dbReference type="SUPFAM" id="SSF53098">
    <property type="entry name" value="Ribonuclease H-like"/>
    <property type="match status" value="2"/>
</dbReference>
<feature type="binding site" evidence="16">
    <location>
        <position position="375"/>
    </location>
    <ligand>
        <name>substrate</name>
    </ligand>
</feature>
<sequence length="441" mass="48845">METIIAYTDGACKGNGKQGASAGGYGVHVQFANGDVQNFWGGEADTTNNRMELMAAIVALQNTPQDAPLQLWTDSGYVKDGITKWIANWKSRGWKKADGKPVLNQQLWQQLDTLCQNRSIDWQWIKGHAGHAGNEMADKLANLGVHETGHEFIPADGTNAAMPTSQSTTNQTNMEKTTMQSTSQYTHNNEQNPAYDGDTSRKNPDFWPVLPAPNLRGAPERQLIMDTETTGFNDQSGDRIVEVGIVEMVGRKFTGNKLHVYINPEITMDDEVIRVHGISNEFVSDKPKFAEVAELIYEFMVDSEIIAHNAGFDMRFLKMEFDRVGLTDFSDRVTVTDTLALAKQMYPGQKNSLDALVKRLDVGKKDRTFHGALLDSEILAEVYLAMTGGQINLAIDEEQSATAEQNTQGLHFANLSQLASLLNTSASDHQADALWREKTLK</sequence>
<evidence type="ECO:0000256" key="6">
    <source>
        <dbReference type="ARBA" id="ARBA00022722"/>
    </source>
</evidence>
<dbReference type="GO" id="GO:0008408">
    <property type="term" value="F:3'-5' exonuclease activity"/>
    <property type="evidence" value="ECO:0007669"/>
    <property type="project" value="TreeGrafter"/>
</dbReference>
<evidence type="ECO:0000313" key="21">
    <source>
        <dbReference type="Proteomes" id="UP000274100"/>
    </source>
</evidence>
<dbReference type="GO" id="GO:0006401">
    <property type="term" value="P:RNA catabolic process"/>
    <property type="evidence" value="ECO:0007669"/>
    <property type="project" value="UniProtKB-UniRule"/>
</dbReference>
<dbReference type="GO" id="GO:0000287">
    <property type="term" value="F:magnesium ion binding"/>
    <property type="evidence" value="ECO:0007669"/>
    <property type="project" value="UniProtKB-UniRule"/>
</dbReference>
<feature type="binding site" evidence="14">
    <location>
        <position position="9"/>
    </location>
    <ligand>
        <name>Mg(2+)</name>
        <dbReference type="ChEBI" id="CHEBI:18420"/>
        <label>2</label>
    </ligand>
</feature>
<keyword evidence="6 14" id="KW-0540">Nuclease</keyword>
<feature type="binding site" evidence="14">
    <location>
        <position position="138"/>
    </location>
    <ligand>
        <name>Mg(2+)</name>
        <dbReference type="ChEBI" id="CHEBI:18420"/>
        <label>2</label>
    </ligand>
</feature>
<feature type="region of interest" description="Disordered" evidence="18">
    <location>
        <begin position="155"/>
        <end position="200"/>
    </location>
</feature>
<keyword evidence="5" id="KW-0235">DNA replication</keyword>
<feature type="domain" description="RNase H type-1" evidence="19">
    <location>
        <begin position="1"/>
        <end position="146"/>
    </location>
</feature>
<evidence type="ECO:0000256" key="1">
    <source>
        <dbReference type="ARBA" id="ARBA00001936"/>
    </source>
</evidence>
<gene>
    <name evidence="20" type="primary">dnaQ</name>
    <name evidence="14" type="synonym">rnhA</name>
    <name evidence="20" type="ORF">NCTC10297_01578</name>
</gene>
<feature type="compositionally biased region" description="Polar residues" evidence="18">
    <location>
        <begin position="161"/>
        <end position="192"/>
    </location>
</feature>
<feature type="binding site" evidence="14">
    <location>
        <position position="9"/>
    </location>
    <ligand>
        <name>Mg(2+)</name>
        <dbReference type="ChEBI" id="CHEBI:18420"/>
        <label>1</label>
    </ligand>
</feature>
<keyword evidence="3 20" id="KW-0808">Transferase</keyword>
<dbReference type="GO" id="GO:0005829">
    <property type="term" value="C:cytosol"/>
    <property type="evidence" value="ECO:0007669"/>
    <property type="project" value="TreeGrafter"/>
</dbReference>
<keyword evidence="14" id="KW-0963">Cytoplasm</keyword>
<keyword evidence="8 14" id="KW-0378">Hydrolase</keyword>
<dbReference type="KEGG" id="mcun:NCTC10297_01578"/>
<dbReference type="RefSeq" id="WP_126331262.1">
    <property type="nucleotide sequence ID" value="NZ_LR134343.1"/>
</dbReference>
<feature type="binding site" evidence="17">
    <location>
        <position position="226"/>
    </location>
    <ligand>
        <name>a divalent metal cation</name>
        <dbReference type="ChEBI" id="CHEBI:60240"/>
        <label>1</label>
        <note>catalytic</note>
    </ligand>
</feature>
<dbReference type="PANTHER" id="PTHR30231">
    <property type="entry name" value="DNA POLYMERASE III SUBUNIT EPSILON"/>
    <property type="match status" value="1"/>
</dbReference>
<dbReference type="Proteomes" id="UP000274100">
    <property type="component" value="Chromosome"/>
</dbReference>
<evidence type="ECO:0000256" key="14">
    <source>
        <dbReference type="HAMAP-Rule" id="MF_00042"/>
    </source>
</evidence>
<dbReference type="InterPro" id="IPR006309">
    <property type="entry name" value="DnaQ_proteo"/>
</dbReference>
<comment type="cofactor">
    <cofactor evidence="1">
        <name>Mn(2+)</name>
        <dbReference type="ChEBI" id="CHEBI:29035"/>
    </cofactor>
</comment>
<reference evidence="20 21" key="1">
    <citation type="submission" date="2018-12" db="EMBL/GenBank/DDBJ databases">
        <authorList>
            <consortium name="Pathogen Informatics"/>
        </authorList>
    </citation>
    <scope>NUCLEOTIDE SEQUENCE [LARGE SCALE GENOMIC DNA]</scope>
    <source>
        <strain evidence="20 21">NCTC10297</strain>
    </source>
</reference>
<evidence type="ECO:0000256" key="2">
    <source>
        <dbReference type="ARBA" id="ARBA00011245"/>
    </source>
</evidence>
<accession>A0A3S4QQD9</accession>
<evidence type="ECO:0000256" key="7">
    <source>
        <dbReference type="ARBA" id="ARBA00022723"/>
    </source>
</evidence>
<dbReference type="InterPro" id="IPR036397">
    <property type="entry name" value="RNaseH_sf"/>
</dbReference>
<evidence type="ECO:0000256" key="10">
    <source>
        <dbReference type="ARBA" id="ARBA00022842"/>
    </source>
</evidence>
<feature type="binding site" evidence="14">
    <location>
        <position position="74"/>
    </location>
    <ligand>
        <name>Mg(2+)</name>
        <dbReference type="ChEBI" id="CHEBI:18420"/>
        <label>1</label>
    </ligand>
</feature>
<evidence type="ECO:0000313" key="20">
    <source>
        <dbReference type="EMBL" id="VEG13610.1"/>
    </source>
</evidence>
<evidence type="ECO:0000256" key="13">
    <source>
        <dbReference type="ARBA" id="ARBA00049244"/>
    </source>
</evidence>
<keyword evidence="10 14" id="KW-0460">Magnesium</keyword>
<evidence type="ECO:0000256" key="3">
    <source>
        <dbReference type="ARBA" id="ARBA00022679"/>
    </source>
</evidence>
<dbReference type="GO" id="GO:0045004">
    <property type="term" value="P:DNA replication proofreading"/>
    <property type="evidence" value="ECO:0007669"/>
    <property type="project" value="TreeGrafter"/>
</dbReference>
<evidence type="ECO:0000256" key="9">
    <source>
        <dbReference type="ARBA" id="ARBA00022839"/>
    </source>
</evidence>
<evidence type="ECO:0000256" key="11">
    <source>
        <dbReference type="ARBA" id="ARBA00022932"/>
    </source>
</evidence>
<dbReference type="InterPro" id="IPR012337">
    <property type="entry name" value="RNaseH-like_sf"/>
</dbReference>
<keyword evidence="7 14" id="KW-0479">Metal-binding</keyword>
<feature type="binding site" evidence="17">
    <location>
        <position position="228"/>
    </location>
    <ligand>
        <name>a divalent metal cation</name>
        <dbReference type="ChEBI" id="CHEBI:60240"/>
        <label>1</label>
        <note>catalytic</note>
    </ligand>
</feature>
<feature type="binding site" evidence="16">
    <location>
        <position position="226"/>
    </location>
    <ligand>
        <name>substrate</name>
    </ligand>
</feature>
<comment type="cofactor">
    <cofactor evidence="17">
        <name>Mg(2+)</name>
        <dbReference type="ChEBI" id="CHEBI:18420"/>
    </cofactor>
    <cofactor evidence="17">
        <name>Mn(2+)</name>
        <dbReference type="ChEBI" id="CHEBI:29035"/>
    </cofactor>
    <text evidence="17">Binds 2 divalent metal cations. Magnesium or manganese.</text>
</comment>
<feature type="binding site" evidence="16">
    <location>
        <position position="228"/>
    </location>
    <ligand>
        <name>substrate</name>
    </ligand>
</feature>
<keyword evidence="9" id="KW-0269">Exonuclease</keyword>
<dbReference type="GO" id="GO:0003677">
    <property type="term" value="F:DNA binding"/>
    <property type="evidence" value="ECO:0007669"/>
    <property type="project" value="InterPro"/>
</dbReference>
<evidence type="ECO:0000256" key="4">
    <source>
        <dbReference type="ARBA" id="ARBA00022695"/>
    </source>
</evidence>
<evidence type="ECO:0000256" key="12">
    <source>
        <dbReference type="ARBA" id="ARBA00023211"/>
    </source>
</evidence>
<dbReference type="InterPro" id="IPR006054">
    <property type="entry name" value="DnaQ"/>
</dbReference>
<dbReference type="SMART" id="SM00479">
    <property type="entry name" value="EXOIII"/>
    <property type="match status" value="1"/>
</dbReference>
<dbReference type="PROSITE" id="PS50879">
    <property type="entry name" value="RNASE_H_1"/>
    <property type="match status" value="1"/>
</dbReference>
<dbReference type="HAMAP" id="MF_00042">
    <property type="entry name" value="RNase_H"/>
    <property type="match status" value="1"/>
</dbReference>
<feature type="binding site" evidence="16">
    <location>
        <position position="276"/>
    </location>
    <ligand>
        <name>substrate</name>
    </ligand>
</feature>
<evidence type="ECO:0000256" key="15">
    <source>
        <dbReference type="PIRSR" id="PIRSR606309-1"/>
    </source>
</evidence>
<evidence type="ECO:0000256" key="17">
    <source>
        <dbReference type="PIRSR" id="PIRSR606309-3"/>
    </source>
</evidence>
<name>A0A3S4QQD9_9GAMM</name>
<evidence type="ECO:0000259" key="19">
    <source>
        <dbReference type="PROSITE" id="PS50879"/>
    </source>
</evidence>
<evidence type="ECO:0000256" key="16">
    <source>
        <dbReference type="PIRSR" id="PIRSR606309-2"/>
    </source>
</evidence>
<dbReference type="FunFam" id="3.30.420.10:FF:000012">
    <property type="entry name" value="DNA polymerase III subunit epsilon"/>
    <property type="match status" value="1"/>
</dbReference>
<dbReference type="EMBL" id="LR134343">
    <property type="protein sequence ID" value="VEG13610.1"/>
    <property type="molecule type" value="Genomic_DNA"/>
</dbReference>
<comment type="subcellular location">
    <subcellularLocation>
        <location evidence="14">Cytoplasm</location>
    </subcellularLocation>
</comment>
<feature type="binding site" evidence="14">
    <location>
        <position position="52"/>
    </location>
    <ligand>
        <name>Mg(2+)</name>
        <dbReference type="ChEBI" id="CHEBI:18420"/>
        <label>1</label>
    </ligand>
</feature>
<dbReference type="Gene3D" id="3.30.420.10">
    <property type="entry name" value="Ribonuclease H-like superfamily/Ribonuclease H"/>
    <property type="match status" value="2"/>
</dbReference>
<dbReference type="Pfam" id="PF00075">
    <property type="entry name" value="RNase_H"/>
    <property type="match status" value="1"/>
</dbReference>
<proteinExistence type="inferred from homology"/>
<dbReference type="NCBIfam" id="NF001236">
    <property type="entry name" value="PRK00203.1"/>
    <property type="match status" value="1"/>
</dbReference>